<feature type="transmembrane region" description="Helical" evidence="9">
    <location>
        <begin position="158"/>
        <end position="179"/>
    </location>
</feature>
<gene>
    <name evidence="11" type="ORF">NJ959_15735</name>
</gene>
<feature type="transmembrane region" description="Helical" evidence="9">
    <location>
        <begin position="115"/>
        <end position="138"/>
    </location>
</feature>
<dbReference type="GO" id="GO:0005886">
    <property type="term" value="C:plasma membrane"/>
    <property type="evidence" value="ECO:0007669"/>
    <property type="project" value="UniProtKB-SubCell"/>
</dbReference>
<comment type="subcellular location">
    <subcellularLocation>
        <location evidence="1">Cell membrane</location>
        <topology evidence="1">Multi-pass membrane protein</topology>
    </subcellularLocation>
    <subcellularLocation>
        <location evidence="8">Membrane</location>
        <topology evidence="8">Multi-pass membrane protein</topology>
    </subcellularLocation>
</comment>
<evidence type="ECO:0000256" key="6">
    <source>
        <dbReference type="ARBA" id="ARBA00022989"/>
    </source>
</evidence>
<evidence type="ECO:0000256" key="3">
    <source>
        <dbReference type="ARBA" id="ARBA00022475"/>
    </source>
</evidence>
<evidence type="ECO:0000256" key="5">
    <source>
        <dbReference type="ARBA" id="ARBA00022927"/>
    </source>
</evidence>
<evidence type="ECO:0000256" key="1">
    <source>
        <dbReference type="ARBA" id="ARBA00004651"/>
    </source>
</evidence>
<evidence type="ECO:0000313" key="11">
    <source>
        <dbReference type="EMBL" id="MCP2729886.1"/>
    </source>
</evidence>
<dbReference type="InterPro" id="IPR002898">
    <property type="entry name" value="MotA_ExbB_proton_chnl"/>
</dbReference>
<keyword evidence="7 9" id="KW-0472">Membrane</keyword>
<keyword evidence="4 9" id="KW-0812">Transmembrane</keyword>
<evidence type="ECO:0000256" key="9">
    <source>
        <dbReference type="SAM" id="Phobius"/>
    </source>
</evidence>
<dbReference type="PANTHER" id="PTHR30625:SF15">
    <property type="entry name" value="BIOPOLYMER TRANSPORT PROTEIN EXBB"/>
    <property type="match status" value="1"/>
</dbReference>
<accession>A0AAE3KNI8</accession>
<evidence type="ECO:0000256" key="8">
    <source>
        <dbReference type="RuleBase" id="RU004057"/>
    </source>
</evidence>
<protein>
    <submittedName>
        <fullName evidence="11">MotA/TolQ/ExbB proton channel family protein</fullName>
    </submittedName>
</protein>
<feature type="transmembrane region" description="Helical" evidence="9">
    <location>
        <begin position="6"/>
        <end position="29"/>
    </location>
</feature>
<evidence type="ECO:0000259" key="10">
    <source>
        <dbReference type="Pfam" id="PF01618"/>
    </source>
</evidence>
<dbReference type="RefSeq" id="WP_254012660.1">
    <property type="nucleotide sequence ID" value="NZ_JAMZMM010000150.1"/>
</dbReference>
<dbReference type="Pfam" id="PF01618">
    <property type="entry name" value="MotA_ExbB"/>
    <property type="match status" value="1"/>
</dbReference>
<evidence type="ECO:0000256" key="7">
    <source>
        <dbReference type="ARBA" id="ARBA00023136"/>
    </source>
</evidence>
<dbReference type="PANTHER" id="PTHR30625">
    <property type="entry name" value="PROTEIN TOLQ"/>
    <property type="match status" value="1"/>
</dbReference>
<keyword evidence="5 8" id="KW-0653">Protein transport</keyword>
<dbReference type="EMBL" id="JAMZMM010000150">
    <property type="protein sequence ID" value="MCP2729886.1"/>
    <property type="molecule type" value="Genomic_DNA"/>
</dbReference>
<evidence type="ECO:0000313" key="12">
    <source>
        <dbReference type="Proteomes" id="UP001204953"/>
    </source>
</evidence>
<dbReference type="AlphaFoldDB" id="A0AAE3KNI8"/>
<proteinExistence type="inferred from homology"/>
<dbReference type="GO" id="GO:0017038">
    <property type="term" value="P:protein import"/>
    <property type="evidence" value="ECO:0007669"/>
    <property type="project" value="TreeGrafter"/>
</dbReference>
<feature type="domain" description="MotA/TolQ/ExbB proton channel" evidence="10">
    <location>
        <begin position="69"/>
        <end position="191"/>
    </location>
</feature>
<evidence type="ECO:0000256" key="2">
    <source>
        <dbReference type="ARBA" id="ARBA00022448"/>
    </source>
</evidence>
<keyword evidence="6 9" id="KW-1133">Transmembrane helix</keyword>
<keyword evidence="2 8" id="KW-0813">Transport</keyword>
<name>A0AAE3KNI8_9CYAN</name>
<dbReference type="InterPro" id="IPR050790">
    <property type="entry name" value="ExbB/TolQ_transport"/>
</dbReference>
<evidence type="ECO:0000256" key="4">
    <source>
        <dbReference type="ARBA" id="ARBA00022692"/>
    </source>
</evidence>
<organism evidence="11 12">
    <name type="scientific">Limnofasciculus baicalensis BBK-W-15</name>
    <dbReference type="NCBI Taxonomy" id="2699891"/>
    <lineage>
        <taxon>Bacteria</taxon>
        <taxon>Bacillati</taxon>
        <taxon>Cyanobacteriota</taxon>
        <taxon>Cyanophyceae</taxon>
        <taxon>Coleofasciculales</taxon>
        <taxon>Coleofasciculaceae</taxon>
        <taxon>Limnofasciculus</taxon>
        <taxon>Limnofasciculus baicalensis</taxon>
    </lineage>
</organism>
<dbReference type="Proteomes" id="UP001204953">
    <property type="component" value="Unassembled WGS sequence"/>
</dbReference>
<comment type="caution">
    <text evidence="11">The sequence shown here is derived from an EMBL/GenBank/DDBJ whole genome shotgun (WGS) entry which is preliminary data.</text>
</comment>
<keyword evidence="3" id="KW-1003">Cell membrane</keyword>
<keyword evidence="12" id="KW-1185">Reference proteome</keyword>
<reference evidence="11" key="1">
    <citation type="submission" date="2022-06" db="EMBL/GenBank/DDBJ databases">
        <title>New cyanobacteria of genus Symplocastrum in benthos of Lake Baikal.</title>
        <authorList>
            <person name="Sorokovikova E."/>
            <person name="Tikhonova I."/>
            <person name="Krasnopeev A."/>
            <person name="Evseev P."/>
            <person name="Gladkikh A."/>
            <person name="Belykh O."/>
        </authorList>
    </citation>
    <scope>NUCLEOTIDE SEQUENCE</scope>
    <source>
        <strain evidence="11">BBK-W-15</strain>
    </source>
</reference>
<sequence length="217" mass="24118">MSIQTLFAAGGVVMLPLLSLSILAIALILERLNFWLRITKRQNRLVREVLHLYHQNPPEAFLKLEQNSDLPIARIFLAALELDCPTPEEFRLALETSAQAELPLLKRFNTVFETIISVSPLLGLLGTILGLIQSFAAIGIGDIGASKTAGVTGGISEALISTVAGLIVAIFTLLCANTFRGLYRRQIALIQEYGGKLELLYRRYYERGKIRYSEMDR</sequence>
<comment type="similarity">
    <text evidence="8">Belongs to the exbB/tolQ family.</text>
</comment>